<reference evidence="1 2" key="1">
    <citation type="submission" date="2018-07" db="EMBL/GenBank/DDBJ databases">
        <title>The role of parmesan cheese in vectoring bovine microbiota.</title>
        <authorList>
            <person name="Lugli G.A."/>
            <person name="Milani C."/>
        </authorList>
    </citation>
    <scope>NUCLEOTIDE SEQUENCE [LARGE SCALE GENOMIC DNA]</scope>
    <source>
        <strain evidence="1 2">BMONG18</strain>
    </source>
</reference>
<gene>
    <name evidence="1" type="ORF">BMONG18_0951</name>
</gene>
<evidence type="ECO:0000313" key="2">
    <source>
        <dbReference type="Proteomes" id="UP000285266"/>
    </source>
</evidence>
<dbReference type="Proteomes" id="UP000285266">
    <property type="component" value="Unassembled WGS sequence"/>
</dbReference>
<dbReference type="RefSeq" id="WP_123644873.1">
    <property type="nucleotide sequence ID" value="NZ_QRAJ01000004.1"/>
</dbReference>
<accession>A0A423UE15</accession>
<evidence type="ECO:0000313" key="1">
    <source>
        <dbReference type="EMBL" id="ROT86952.1"/>
    </source>
</evidence>
<name>A0A423UE15_9BIFI</name>
<sequence length="250" mass="27466">MVTTIVGCALCGADTAGTLVCGKCVVELSHMLHHLAVRLPDLRQIAAKKASVMVRESSHGSRTVAPIPVNVGAWQLQQSIIEYAVTLGKALGLRFVRVNAESLLSVASRRSQKLMSRNDAVQIYKLAETAVHRLDKQFEPPDDRILIGQCDHCGNDIWSSEDDLAAGWQPCTCGHTVNIHQVQEQRMYRLALSGAQGTAAALSKLLKGCGVDIKRKTINEWRRRQVLNPVGHQDGTPVYLLWDVWAAANR</sequence>
<dbReference type="AlphaFoldDB" id="A0A423UE15"/>
<protein>
    <submittedName>
        <fullName evidence="1">PhnA protein</fullName>
    </submittedName>
</protein>
<organism evidence="1 2">
    <name type="scientific">Bifidobacterium mongoliense</name>
    <dbReference type="NCBI Taxonomy" id="518643"/>
    <lineage>
        <taxon>Bacteria</taxon>
        <taxon>Bacillati</taxon>
        <taxon>Actinomycetota</taxon>
        <taxon>Actinomycetes</taxon>
        <taxon>Bifidobacteriales</taxon>
        <taxon>Bifidobacteriaceae</taxon>
        <taxon>Bifidobacterium</taxon>
    </lineage>
</organism>
<proteinExistence type="predicted"/>
<comment type="caution">
    <text evidence="1">The sequence shown here is derived from an EMBL/GenBank/DDBJ whole genome shotgun (WGS) entry which is preliminary data.</text>
</comment>
<dbReference type="EMBL" id="QRAJ01000004">
    <property type="protein sequence ID" value="ROT86952.1"/>
    <property type="molecule type" value="Genomic_DNA"/>
</dbReference>